<feature type="transmembrane region" description="Helical" evidence="1">
    <location>
        <begin position="159"/>
        <end position="185"/>
    </location>
</feature>
<name>A0A1K1MM20_9FLAO</name>
<dbReference type="EMBL" id="FPIY01000001">
    <property type="protein sequence ID" value="SFW24200.1"/>
    <property type="molecule type" value="Genomic_DNA"/>
</dbReference>
<dbReference type="STRING" id="76595.SAMN05660313_00719"/>
<gene>
    <name evidence="2" type="ORF">SAMN05660313_00719</name>
</gene>
<accession>A0A1K1MM20</accession>
<sequence>MKIIIIKVLFFCLIPLGSVALYFSIKLLRKKFRGDLITEFSFHQKETNFIVDEPGNYAVWYKAVAFKKNILYTKKPRIINFKTKAELKIRISFFGPRVNNFDTGIKEMYHFYAEKGEYTISLEDASKVKRALYNGIPNLGEDSGDSKAMVQVNKKHSSFFMLLSILSIIFSVFLIIGGFVIGLLANEIFI</sequence>
<keyword evidence="1" id="KW-0472">Membrane</keyword>
<proteinExistence type="predicted"/>
<evidence type="ECO:0000313" key="2">
    <source>
        <dbReference type="EMBL" id="SFW24200.1"/>
    </source>
</evidence>
<protein>
    <submittedName>
        <fullName evidence="2">Uncharacterized protein</fullName>
    </submittedName>
</protein>
<keyword evidence="1" id="KW-1133">Transmembrane helix</keyword>
<keyword evidence="3" id="KW-1185">Reference proteome</keyword>
<keyword evidence="1" id="KW-0812">Transmembrane</keyword>
<evidence type="ECO:0000256" key="1">
    <source>
        <dbReference type="SAM" id="Phobius"/>
    </source>
</evidence>
<reference evidence="3" key="1">
    <citation type="submission" date="2016-11" db="EMBL/GenBank/DDBJ databases">
        <authorList>
            <person name="Varghese N."/>
            <person name="Submissions S."/>
        </authorList>
    </citation>
    <scope>NUCLEOTIDE SEQUENCE [LARGE SCALE GENOMIC DNA]</scope>
    <source>
        <strain evidence="3">DSM 24786</strain>
    </source>
</reference>
<feature type="transmembrane region" description="Helical" evidence="1">
    <location>
        <begin position="6"/>
        <end position="25"/>
    </location>
</feature>
<evidence type="ECO:0000313" key="3">
    <source>
        <dbReference type="Proteomes" id="UP000183257"/>
    </source>
</evidence>
<dbReference type="AlphaFoldDB" id="A0A1K1MM20"/>
<dbReference type="RefSeq" id="WP_139254266.1">
    <property type="nucleotide sequence ID" value="NZ_FPIY01000001.1"/>
</dbReference>
<dbReference type="OrthoDB" id="1443121at2"/>
<dbReference type="Proteomes" id="UP000183257">
    <property type="component" value="Unassembled WGS sequence"/>
</dbReference>
<organism evidence="2 3">
    <name type="scientific">Cellulophaga fucicola</name>
    <dbReference type="NCBI Taxonomy" id="76595"/>
    <lineage>
        <taxon>Bacteria</taxon>
        <taxon>Pseudomonadati</taxon>
        <taxon>Bacteroidota</taxon>
        <taxon>Flavobacteriia</taxon>
        <taxon>Flavobacteriales</taxon>
        <taxon>Flavobacteriaceae</taxon>
        <taxon>Cellulophaga</taxon>
    </lineage>
</organism>